<evidence type="ECO:0000256" key="1">
    <source>
        <dbReference type="ARBA" id="ARBA00022741"/>
    </source>
</evidence>
<name>A0A832WFN5_9CREN</name>
<dbReference type="EMBL" id="DUJO01000051">
    <property type="protein sequence ID" value="HII75033.1"/>
    <property type="molecule type" value="Genomic_DNA"/>
</dbReference>
<protein>
    <submittedName>
        <fullName evidence="4">HIT domain-containing protein</fullName>
    </submittedName>
</protein>
<dbReference type="SUPFAM" id="SSF54197">
    <property type="entry name" value="HIT-like"/>
    <property type="match status" value="1"/>
</dbReference>
<dbReference type="PANTHER" id="PTHR42997:SF1">
    <property type="entry name" value="AP-4-A PHOSPHORYLASE"/>
    <property type="match status" value="1"/>
</dbReference>
<dbReference type="Pfam" id="PF01230">
    <property type="entry name" value="HIT"/>
    <property type="match status" value="1"/>
</dbReference>
<organism evidence="4 5">
    <name type="scientific">Sulfurisphaera tokodaii</name>
    <dbReference type="NCBI Taxonomy" id="111955"/>
    <lineage>
        <taxon>Archaea</taxon>
        <taxon>Thermoproteota</taxon>
        <taxon>Thermoprotei</taxon>
        <taxon>Sulfolobales</taxon>
        <taxon>Sulfolobaceae</taxon>
        <taxon>Sulfurisphaera</taxon>
    </lineage>
</organism>
<evidence type="ECO:0000313" key="4">
    <source>
        <dbReference type="EMBL" id="HII75033.1"/>
    </source>
</evidence>
<accession>A0A832WFN5</accession>
<dbReference type="PROSITE" id="PS51084">
    <property type="entry name" value="HIT_2"/>
    <property type="match status" value="1"/>
</dbReference>
<sequence length="171" mass="19597">MDILWAPWRSKYVSEASKNKSSSCLFCDVIEKKEDKNNWIVYRGKFSFIILNAFPYNPGHLMIVPYKHVSSIEGLEEKEILEMMYFLKVSMKAIRKVYSPDGFNIGINIGRVAGAGIDQHVHIHLVPRWNGDANFMPVIGGVKVLPEILEDTYNKLKPEIEKIINEEALDL</sequence>
<dbReference type="InterPro" id="IPR039383">
    <property type="entry name" value="FHIT"/>
</dbReference>
<proteinExistence type="predicted"/>
<evidence type="ECO:0000256" key="2">
    <source>
        <dbReference type="PROSITE-ProRule" id="PRU00464"/>
    </source>
</evidence>
<dbReference type="CDD" id="cd01275">
    <property type="entry name" value="FHIT"/>
    <property type="match status" value="1"/>
</dbReference>
<comment type="caution">
    <text evidence="4">The sequence shown here is derived from an EMBL/GenBank/DDBJ whole genome shotgun (WGS) entry which is preliminary data.</text>
</comment>
<feature type="domain" description="HIT" evidence="3">
    <location>
        <begin position="25"/>
        <end position="135"/>
    </location>
</feature>
<dbReference type="GeneID" id="1458201"/>
<dbReference type="InterPro" id="IPR011146">
    <property type="entry name" value="HIT-like"/>
</dbReference>
<feature type="short sequence motif" description="Histidine triad motif" evidence="2">
    <location>
        <begin position="120"/>
        <end position="124"/>
    </location>
</feature>
<evidence type="ECO:0000259" key="3">
    <source>
        <dbReference type="PROSITE" id="PS51084"/>
    </source>
</evidence>
<dbReference type="GO" id="GO:0000166">
    <property type="term" value="F:nucleotide binding"/>
    <property type="evidence" value="ECO:0007669"/>
    <property type="project" value="UniProtKB-KW"/>
</dbReference>
<dbReference type="PANTHER" id="PTHR42997">
    <property type="entry name" value="HIT FAMILY HYDROLASE"/>
    <property type="match status" value="1"/>
</dbReference>
<dbReference type="AlphaFoldDB" id="A0A832WFN5"/>
<dbReference type="GO" id="GO:0003824">
    <property type="term" value="F:catalytic activity"/>
    <property type="evidence" value="ECO:0007669"/>
    <property type="project" value="InterPro"/>
</dbReference>
<dbReference type="InterPro" id="IPR036265">
    <property type="entry name" value="HIT-like_sf"/>
</dbReference>
<dbReference type="Gene3D" id="3.30.428.10">
    <property type="entry name" value="HIT-like"/>
    <property type="match status" value="1"/>
</dbReference>
<reference evidence="4" key="1">
    <citation type="journal article" date="2020" name="bioRxiv">
        <title>A rank-normalized archaeal taxonomy based on genome phylogeny resolves widespread incomplete and uneven classifications.</title>
        <authorList>
            <person name="Rinke C."/>
            <person name="Chuvochina M."/>
            <person name="Mussig A.J."/>
            <person name="Chaumeil P.-A."/>
            <person name="Waite D.W."/>
            <person name="Whitman W.B."/>
            <person name="Parks D.H."/>
            <person name="Hugenholtz P."/>
        </authorList>
    </citation>
    <scope>NUCLEOTIDE SEQUENCE</scope>
    <source>
        <strain evidence="4">UBA8838</strain>
    </source>
</reference>
<dbReference type="RefSeq" id="WP_010978249.1">
    <property type="nucleotide sequence ID" value="NZ_BAABQO010000002.1"/>
</dbReference>
<keyword evidence="1" id="KW-0547">Nucleotide-binding</keyword>
<evidence type="ECO:0000313" key="5">
    <source>
        <dbReference type="Proteomes" id="UP000646844"/>
    </source>
</evidence>
<dbReference type="OMA" id="LHIVPRW"/>
<gene>
    <name evidence="4" type="ORF">HA332_11855</name>
</gene>
<dbReference type="InterPro" id="IPR052908">
    <property type="entry name" value="AP-4-A_phosphorylase"/>
</dbReference>
<dbReference type="Proteomes" id="UP000646844">
    <property type="component" value="Unassembled WGS sequence"/>
</dbReference>